<feature type="compositionally biased region" description="Acidic residues" evidence="1">
    <location>
        <begin position="1"/>
        <end position="12"/>
    </location>
</feature>
<reference evidence="2" key="1">
    <citation type="submission" date="2020-04" db="EMBL/GenBank/DDBJ databases">
        <title>Hybrid Assembly of Korean Phytophthora infestans isolates.</title>
        <authorList>
            <person name="Prokchorchik M."/>
            <person name="Lee Y."/>
            <person name="Seo J."/>
            <person name="Cho J.-H."/>
            <person name="Park Y.-E."/>
            <person name="Jang D.-C."/>
            <person name="Im J.-S."/>
            <person name="Choi J.-G."/>
            <person name="Park H.-J."/>
            <person name="Lee G.-B."/>
            <person name="Lee Y.-G."/>
            <person name="Hong S.-Y."/>
            <person name="Cho K."/>
            <person name="Sohn K.H."/>
        </authorList>
    </citation>
    <scope>NUCLEOTIDE SEQUENCE</scope>
    <source>
        <strain evidence="2">KR_1_A1</strain>
        <strain evidence="3">KR_2_A2</strain>
    </source>
</reference>
<organism evidence="2 4">
    <name type="scientific">Phytophthora infestans</name>
    <name type="common">Potato late blight agent</name>
    <name type="synonym">Botrytis infestans</name>
    <dbReference type="NCBI Taxonomy" id="4787"/>
    <lineage>
        <taxon>Eukaryota</taxon>
        <taxon>Sar</taxon>
        <taxon>Stramenopiles</taxon>
        <taxon>Oomycota</taxon>
        <taxon>Peronosporomycetes</taxon>
        <taxon>Peronosporales</taxon>
        <taxon>Peronosporaceae</taxon>
        <taxon>Phytophthora</taxon>
    </lineage>
</organism>
<dbReference type="EMBL" id="JAACNO010003300">
    <property type="protein sequence ID" value="KAF4127251.1"/>
    <property type="molecule type" value="Genomic_DNA"/>
</dbReference>
<sequence>MADDENNADLDNADSATGLAACLASEEDESREVARAPRPRGVRAAKSDASGIVLHVHESNEEDGNSEDKDDDVADDLEAECLDRNSNPLSQRKQPRDRDQEAANVLPDTRPDSVVVVRNRTRADSCGEGSCVAELVSIDRVPRHRRSETWGQRIGIIKSVEHVSNLLPHFPLWESNDWDSVLEAEKSYTEDNHLRYRWRDSRLTETHNK</sequence>
<evidence type="ECO:0000313" key="4">
    <source>
        <dbReference type="Proteomes" id="UP000602510"/>
    </source>
</evidence>
<protein>
    <submittedName>
        <fullName evidence="2">Uncharacterized protein</fullName>
    </submittedName>
</protein>
<accession>A0A833TMS8</accession>
<proteinExistence type="predicted"/>
<evidence type="ECO:0000256" key="1">
    <source>
        <dbReference type="SAM" id="MobiDB-lite"/>
    </source>
</evidence>
<evidence type="ECO:0000313" key="3">
    <source>
        <dbReference type="EMBL" id="KAF4127251.1"/>
    </source>
</evidence>
<feature type="region of interest" description="Disordered" evidence="1">
    <location>
        <begin position="1"/>
        <end position="107"/>
    </location>
</feature>
<evidence type="ECO:0000313" key="2">
    <source>
        <dbReference type="EMBL" id="KAF4046949.1"/>
    </source>
</evidence>
<name>A0A833TMS8_PHYIN</name>
<comment type="caution">
    <text evidence="2">The sequence shown here is derived from an EMBL/GenBank/DDBJ whole genome shotgun (WGS) entry which is preliminary data.</text>
</comment>
<gene>
    <name evidence="2" type="ORF">GN244_ATG00597</name>
    <name evidence="3" type="ORF">GN958_ATG23565</name>
</gene>
<dbReference type="AlphaFoldDB" id="A0A833TMS8"/>
<keyword evidence="4" id="KW-1185">Reference proteome</keyword>
<dbReference type="EMBL" id="WSZM01000009">
    <property type="protein sequence ID" value="KAF4046949.1"/>
    <property type="molecule type" value="Genomic_DNA"/>
</dbReference>
<feature type="compositionally biased region" description="Acidic residues" evidence="1">
    <location>
        <begin position="60"/>
        <end position="80"/>
    </location>
</feature>
<dbReference type="Proteomes" id="UP000704712">
    <property type="component" value="Unassembled WGS sequence"/>
</dbReference>
<dbReference type="Proteomes" id="UP000602510">
    <property type="component" value="Unassembled WGS sequence"/>
</dbReference>